<evidence type="ECO:0000313" key="1">
    <source>
        <dbReference type="EMBL" id="SBR39212.1"/>
    </source>
</evidence>
<accession>A0A1A8L3J1</accession>
<gene>
    <name evidence="1" type="primary">Nfu_g_1_026072</name>
</gene>
<proteinExistence type="predicted"/>
<reference evidence="1" key="2">
    <citation type="submission" date="2016-06" db="EMBL/GenBank/DDBJ databases">
        <title>The genome of a short-lived fish provides insights into sex chromosome evolution and the genetic control of aging.</title>
        <authorList>
            <person name="Reichwald K."/>
            <person name="Felder M."/>
            <person name="Petzold A."/>
            <person name="Koch P."/>
            <person name="Groth M."/>
            <person name="Platzer M."/>
        </authorList>
    </citation>
    <scope>NUCLEOTIDE SEQUENCE</scope>
    <source>
        <tissue evidence="1">Brain</tissue>
    </source>
</reference>
<protein>
    <submittedName>
        <fullName evidence="1">Uncharacterized protein</fullName>
    </submittedName>
</protein>
<feature type="non-terminal residue" evidence="1">
    <location>
        <position position="56"/>
    </location>
</feature>
<name>A0A1A8L3J1_9TELE</name>
<dbReference type="AlphaFoldDB" id="A0A1A8L3J1"/>
<reference evidence="1" key="1">
    <citation type="submission" date="2016-05" db="EMBL/GenBank/DDBJ databases">
        <authorList>
            <person name="Lavstsen T."/>
            <person name="Jespersen J.S."/>
        </authorList>
    </citation>
    <scope>NUCLEOTIDE SEQUENCE</scope>
    <source>
        <tissue evidence="1">Brain</tissue>
    </source>
</reference>
<feature type="non-terminal residue" evidence="1">
    <location>
        <position position="1"/>
    </location>
</feature>
<dbReference type="EMBL" id="HAEF01001830">
    <property type="protein sequence ID" value="SBR39212.1"/>
    <property type="molecule type" value="Transcribed_RNA"/>
</dbReference>
<sequence>EAPSRSGHTSCPHLGACTLGFTPVNERVVSLRLCVGGRVLTGFCLCTKLQLSWSQI</sequence>
<organism evidence="1">
    <name type="scientific">Nothobranchius pienaari</name>
    <dbReference type="NCBI Taxonomy" id="704102"/>
    <lineage>
        <taxon>Eukaryota</taxon>
        <taxon>Metazoa</taxon>
        <taxon>Chordata</taxon>
        <taxon>Craniata</taxon>
        <taxon>Vertebrata</taxon>
        <taxon>Euteleostomi</taxon>
        <taxon>Actinopterygii</taxon>
        <taxon>Neopterygii</taxon>
        <taxon>Teleostei</taxon>
        <taxon>Neoteleostei</taxon>
        <taxon>Acanthomorphata</taxon>
        <taxon>Ovalentaria</taxon>
        <taxon>Atherinomorphae</taxon>
        <taxon>Cyprinodontiformes</taxon>
        <taxon>Nothobranchiidae</taxon>
        <taxon>Nothobranchius</taxon>
    </lineage>
</organism>